<feature type="domain" description="DNA/RNA-binding protein Alba-like" evidence="5">
    <location>
        <begin position="45"/>
        <end position="106"/>
    </location>
</feature>
<protein>
    <recommendedName>
        <fullName evidence="5">DNA/RNA-binding protein Alba-like domain-containing protein</fullName>
    </recommendedName>
</protein>
<dbReference type="GO" id="GO:0003723">
    <property type="term" value="F:RNA binding"/>
    <property type="evidence" value="ECO:0007669"/>
    <property type="project" value="TreeGrafter"/>
</dbReference>
<evidence type="ECO:0000256" key="3">
    <source>
        <dbReference type="ARBA" id="ARBA00023242"/>
    </source>
</evidence>
<dbReference type="Pfam" id="PF01918">
    <property type="entry name" value="Alba"/>
    <property type="match status" value="1"/>
</dbReference>
<comment type="similarity">
    <text evidence="2">Belongs to the histone-like Alba family.</text>
</comment>
<dbReference type="PANTHER" id="PTHR13516">
    <property type="entry name" value="RIBONUCLEASE P SUBUNIT P25"/>
    <property type="match status" value="1"/>
</dbReference>
<dbReference type="Proteomes" id="UP001321473">
    <property type="component" value="Unassembled WGS sequence"/>
</dbReference>
<keyword evidence="7" id="KW-1185">Reference proteome</keyword>
<evidence type="ECO:0000313" key="6">
    <source>
        <dbReference type="EMBL" id="KAK8773366.1"/>
    </source>
</evidence>
<evidence type="ECO:0000256" key="4">
    <source>
        <dbReference type="SAM" id="MobiDB-lite"/>
    </source>
</evidence>
<dbReference type="InterPro" id="IPR036882">
    <property type="entry name" value="Alba-like_dom_sf"/>
</dbReference>
<reference evidence="6 7" key="1">
    <citation type="journal article" date="2023" name="Arcadia Sci">
        <title>De novo assembly of a long-read Amblyomma americanum tick genome.</title>
        <authorList>
            <person name="Chou S."/>
            <person name="Poskanzer K.E."/>
            <person name="Rollins M."/>
            <person name="Thuy-Boun P.S."/>
        </authorList>
    </citation>
    <scope>NUCLEOTIDE SEQUENCE [LARGE SCALE GENOMIC DNA]</scope>
    <source>
        <strain evidence="6">F_SG_1</strain>
        <tissue evidence="6">Salivary glands</tissue>
    </source>
</reference>
<dbReference type="Gene3D" id="3.30.110.20">
    <property type="entry name" value="Alba-like domain"/>
    <property type="match status" value="1"/>
</dbReference>
<feature type="region of interest" description="Disordered" evidence="4">
    <location>
        <begin position="148"/>
        <end position="189"/>
    </location>
</feature>
<dbReference type="AlphaFoldDB" id="A0AAQ4EF67"/>
<evidence type="ECO:0000256" key="1">
    <source>
        <dbReference type="ARBA" id="ARBA00004123"/>
    </source>
</evidence>
<dbReference type="EMBL" id="JARKHS020017007">
    <property type="protein sequence ID" value="KAK8773366.1"/>
    <property type="molecule type" value="Genomic_DNA"/>
</dbReference>
<dbReference type="InterPro" id="IPR002775">
    <property type="entry name" value="DNA/RNA-bd_Alba-like"/>
</dbReference>
<dbReference type="PANTHER" id="PTHR13516:SF4">
    <property type="entry name" value="FI09323P"/>
    <property type="match status" value="1"/>
</dbReference>
<keyword evidence="3" id="KW-0539">Nucleus</keyword>
<evidence type="ECO:0000256" key="2">
    <source>
        <dbReference type="ARBA" id="ARBA00008018"/>
    </source>
</evidence>
<organism evidence="6 7">
    <name type="scientific">Amblyomma americanum</name>
    <name type="common">Lone star tick</name>
    <dbReference type="NCBI Taxonomy" id="6943"/>
    <lineage>
        <taxon>Eukaryota</taxon>
        <taxon>Metazoa</taxon>
        <taxon>Ecdysozoa</taxon>
        <taxon>Arthropoda</taxon>
        <taxon>Chelicerata</taxon>
        <taxon>Arachnida</taxon>
        <taxon>Acari</taxon>
        <taxon>Parasitiformes</taxon>
        <taxon>Ixodida</taxon>
        <taxon>Ixodoidea</taxon>
        <taxon>Ixodidae</taxon>
        <taxon>Amblyomminae</taxon>
        <taxon>Amblyomma</taxon>
    </lineage>
</organism>
<proteinExistence type="inferred from homology"/>
<accession>A0AAQ4EF67</accession>
<evidence type="ECO:0000313" key="7">
    <source>
        <dbReference type="Proteomes" id="UP001321473"/>
    </source>
</evidence>
<sequence>MAVSMLLSGEFCCPTGTMENYTKGESIEENASPSCFIGLQDDFIHMKVQPNSKLRNLLEYAHKAFKDDAKRQMVFTGSGHALPKTITCAEILKRKHKGIHQVNKVLYKKVEDLWEPKSPELDRLKITREIPTIRILLSKDPVDTAQLGYQAPGCSDGSWSSKQKASKPMKKHFSKRTPRRQKPHQAAAQ</sequence>
<name>A0AAQ4EF67_AMBAM</name>
<gene>
    <name evidence="6" type="ORF">V5799_012102</name>
</gene>
<comment type="subcellular location">
    <subcellularLocation>
        <location evidence="1">Nucleus</location>
    </subcellularLocation>
</comment>
<feature type="compositionally biased region" description="Basic residues" evidence="4">
    <location>
        <begin position="164"/>
        <end position="183"/>
    </location>
</feature>
<dbReference type="GO" id="GO:0000172">
    <property type="term" value="C:ribonuclease MRP complex"/>
    <property type="evidence" value="ECO:0007669"/>
    <property type="project" value="TreeGrafter"/>
</dbReference>
<evidence type="ECO:0000259" key="5">
    <source>
        <dbReference type="Pfam" id="PF01918"/>
    </source>
</evidence>
<dbReference type="GO" id="GO:0001682">
    <property type="term" value="P:tRNA 5'-leader removal"/>
    <property type="evidence" value="ECO:0007669"/>
    <property type="project" value="TreeGrafter"/>
</dbReference>
<comment type="caution">
    <text evidence="6">The sequence shown here is derived from an EMBL/GenBank/DDBJ whole genome shotgun (WGS) entry which is preliminary data.</text>
</comment>
<dbReference type="GO" id="GO:0005634">
    <property type="term" value="C:nucleus"/>
    <property type="evidence" value="ECO:0007669"/>
    <property type="project" value="UniProtKB-SubCell"/>
</dbReference>
<dbReference type="InterPro" id="IPR051958">
    <property type="entry name" value="Alba-like_NAB"/>
</dbReference>
<dbReference type="SUPFAM" id="SSF82704">
    <property type="entry name" value="AlbA-like"/>
    <property type="match status" value="1"/>
</dbReference>